<dbReference type="Proteomes" id="UP001501598">
    <property type="component" value="Unassembled WGS sequence"/>
</dbReference>
<comment type="caution">
    <text evidence="5">The sequence shown here is derived from an EMBL/GenBank/DDBJ whole genome shotgun (WGS) entry which is preliminary data.</text>
</comment>
<dbReference type="SUPFAM" id="SSF46689">
    <property type="entry name" value="Homeodomain-like"/>
    <property type="match status" value="1"/>
</dbReference>
<dbReference type="InterPro" id="IPR036271">
    <property type="entry name" value="Tet_transcr_reg_TetR-rel_C_sf"/>
</dbReference>
<dbReference type="PRINTS" id="PR00455">
    <property type="entry name" value="HTHTETR"/>
</dbReference>
<proteinExistence type="predicted"/>
<dbReference type="SUPFAM" id="SSF48498">
    <property type="entry name" value="Tetracyclin repressor-like, C-terminal domain"/>
    <property type="match status" value="1"/>
</dbReference>
<evidence type="ECO:0000256" key="1">
    <source>
        <dbReference type="ARBA" id="ARBA00023125"/>
    </source>
</evidence>
<dbReference type="RefSeq" id="WP_345414557.1">
    <property type="nucleotide sequence ID" value="NZ_BAABGT010000025.1"/>
</dbReference>
<evidence type="ECO:0000313" key="6">
    <source>
        <dbReference type="Proteomes" id="UP001501598"/>
    </source>
</evidence>
<evidence type="ECO:0000256" key="3">
    <source>
        <dbReference type="SAM" id="MobiDB-lite"/>
    </source>
</evidence>
<evidence type="ECO:0000256" key="2">
    <source>
        <dbReference type="PROSITE-ProRule" id="PRU00335"/>
    </source>
</evidence>
<dbReference type="InterPro" id="IPR001647">
    <property type="entry name" value="HTH_TetR"/>
</dbReference>
<reference evidence="6" key="1">
    <citation type="journal article" date="2019" name="Int. J. Syst. Evol. Microbiol.">
        <title>The Global Catalogue of Microorganisms (GCM) 10K type strain sequencing project: providing services to taxonomists for standard genome sequencing and annotation.</title>
        <authorList>
            <consortium name="The Broad Institute Genomics Platform"/>
            <consortium name="The Broad Institute Genome Sequencing Center for Infectious Disease"/>
            <person name="Wu L."/>
            <person name="Ma J."/>
        </authorList>
    </citation>
    <scope>NUCLEOTIDE SEQUENCE [LARGE SCALE GENOMIC DNA]</scope>
    <source>
        <strain evidence="6">JCM 17906</strain>
    </source>
</reference>
<keyword evidence="1 2" id="KW-0238">DNA-binding</keyword>
<dbReference type="InterPro" id="IPR050109">
    <property type="entry name" value="HTH-type_TetR-like_transc_reg"/>
</dbReference>
<dbReference type="Gene3D" id="1.10.357.10">
    <property type="entry name" value="Tetracycline Repressor, domain 2"/>
    <property type="match status" value="1"/>
</dbReference>
<organism evidence="5 6">
    <name type="scientific">Pseudonocardia xishanensis</name>
    <dbReference type="NCBI Taxonomy" id="630995"/>
    <lineage>
        <taxon>Bacteria</taxon>
        <taxon>Bacillati</taxon>
        <taxon>Actinomycetota</taxon>
        <taxon>Actinomycetes</taxon>
        <taxon>Pseudonocardiales</taxon>
        <taxon>Pseudonocardiaceae</taxon>
        <taxon>Pseudonocardia</taxon>
    </lineage>
</organism>
<evidence type="ECO:0000313" key="5">
    <source>
        <dbReference type="EMBL" id="GAA4542317.1"/>
    </source>
</evidence>
<dbReference type="PROSITE" id="PS50977">
    <property type="entry name" value="HTH_TETR_2"/>
    <property type="match status" value="1"/>
</dbReference>
<feature type="region of interest" description="Disordered" evidence="3">
    <location>
        <begin position="1"/>
        <end position="37"/>
    </location>
</feature>
<dbReference type="Gene3D" id="1.10.10.60">
    <property type="entry name" value="Homeodomain-like"/>
    <property type="match status" value="1"/>
</dbReference>
<dbReference type="EMBL" id="BAABGT010000025">
    <property type="protein sequence ID" value="GAA4542317.1"/>
    <property type="molecule type" value="Genomic_DNA"/>
</dbReference>
<dbReference type="Pfam" id="PF00440">
    <property type="entry name" value="TetR_N"/>
    <property type="match status" value="1"/>
</dbReference>
<accession>A0ABP8RN32</accession>
<sequence length="234" mass="26346">MASRGGSSRGRRVTPASDPQQQRRDSGPQTDKGQQRRDQLIEAAHTVFVRKGFVDARVADIVAEAAVAQGTFYSYFDSKDTIFREVCRINTDRMMEDVEAATVTSPDAPMIERIRAGLKGYIEVYRENARMIALTEQVGTFTPEMREMRLQIREGWLARLERVLKRQQAEGIADPTLDPYMTIQVLGAMADHACYVWLSLGKPYDADEVLDSLTTVWARTIGVEDSQAWRAPKA</sequence>
<dbReference type="InterPro" id="IPR009057">
    <property type="entry name" value="Homeodomain-like_sf"/>
</dbReference>
<gene>
    <name evidence="5" type="ORF">GCM10023175_17480</name>
</gene>
<dbReference type="PANTHER" id="PTHR30055:SF226">
    <property type="entry name" value="HTH-TYPE TRANSCRIPTIONAL REGULATOR PKSA"/>
    <property type="match status" value="1"/>
</dbReference>
<protein>
    <submittedName>
        <fullName evidence="5">TetR/AcrR family transcriptional regulator</fullName>
    </submittedName>
</protein>
<feature type="DNA-binding region" description="H-T-H motif" evidence="2">
    <location>
        <begin position="57"/>
        <end position="76"/>
    </location>
</feature>
<name>A0ABP8RN32_9PSEU</name>
<feature type="domain" description="HTH tetR-type" evidence="4">
    <location>
        <begin position="34"/>
        <end position="94"/>
    </location>
</feature>
<evidence type="ECO:0000259" key="4">
    <source>
        <dbReference type="PROSITE" id="PS50977"/>
    </source>
</evidence>
<dbReference type="PANTHER" id="PTHR30055">
    <property type="entry name" value="HTH-TYPE TRANSCRIPTIONAL REGULATOR RUTR"/>
    <property type="match status" value="1"/>
</dbReference>
<keyword evidence="6" id="KW-1185">Reference proteome</keyword>